<feature type="compositionally biased region" description="Pro residues" evidence="1">
    <location>
        <begin position="220"/>
        <end position="234"/>
    </location>
</feature>
<feature type="domain" description="Copper amine oxidase-like N-terminal" evidence="3">
    <location>
        <begin position="519"/>
        <end position="614"/>
    </location>
</feature>
<protein>
    <submittedName>
        <fullName evidence="4">Copper amine oxidase N-terminal domain-containing protein</fullName>
    </submittedName>
</protein>
<dbReference type="Gene3D" id="3.30.457.10">
    <property type="entry name" value="Copper amine oxidase-like, N-terminal domain"/>
    <property type="match status" value="1"/>
</dbReference>
<dbReference type="STRING" id="159292.SAMN05192546_1137"/>
<gene>
    <name evidence="4" type="ORF">SAMN05192546_1137</name>
</gene>
<dbReference type="Gene3D" id="2.60.40.10">
    <property type="entry name" value="Immunoglobulins"/>
    <property type="match status" value="1"/>
</dbReference>
<dbReference type="InterPro" id="IPR036582">
    <property type="entry name" value="Mao_N_sf"/>
</dbReference>
<dbReference type="Proteomes" id="UP000199230">
    <property type="component" value="Unassembled WGS sequence"/>
</dbReference>
<dbReference type="OrthoDB" id="2379109at2"/>
<feature type="region of interest" description="Disordered" evidence="1">
    <location>
        <begin position="361"/>
        <end position="399"/>
    </location>
</feature>
<dbReference type="EMBL" id="FNPV01000013">
    <property type="protein sequence ID" value="SDZ21471.1"/>
    <property type="molecule type" value="Genomic_DNA"/>
</dbReference>
<evidence type="ECO:0000313" key="5">
    <source>
        <dbReference type="Proteomes" id="UP000199230"/>
    </source>
</evidence>
<sequence>MKKKRISMILCVALLFSLVSLASMEKAFASEGAWVLKETLYGVGAEWQESPRGEHRYNVGNGNGVLIQESNRHEIEEHSPGITHNHPDRHMHVIYAWTTPPEVLQADQKVSIEVKQEVRANETGGLWINFHAIARRALSGGHFEIEGHPGKTSLRLGQYQSAKNDELWVQGSTSVTFSGTVWSALPEGTERILQVQTGPGRMGLSRVRYVYEWQESAAPEPTPTPAPEPAPTSEPTPSSTSDENNLIFDNNNIAGVLNGPSNPTQFTIQQPHQITKIETYHWNNQRGAPAGRIGLQHTDGTIYGPWTATARTGYMNTPNAYWFVEPNATIKAGTYTVIDSDPASWSHNSQSNNEGFARVWGNATDAPAPAPQPEPEPTPTPAPPATTGQAMEATNAGNRMEWPTVRGALGYRIFRSTDPSKLGESVTDFFIEELPFIDVNIQPNTDYHYTVKPVLREANPLQDIQEELGEAIATYTVRSSSNIISSTQQRSFIVLTIDKPHMIVNGVAEEIDPGRGTVPRITSGRTMVPIRAIVEAMGGTVGWDGNESKITLNARGNQVEMWLNRNDIRTNGSMSRMDVAPVSIGGRTFVPLRFSTDNLDARAEWINSTREVVIIY</sequence>
<reference evidence="4 5" key="1">
    <citation type="submission" date="2016-10" db="EMBL/GenBank/DDBJ databases">
        <authorList>
            <person name="de Groot N.N."/>
        </authorList>
    </citation>
    <scope>NUCLEOTIDE SEQUENCE [LARGE SCALE GENOMIC DNA]</scope>
    <source>
        <strain evidence="4 5">APO</strain>
    </source>
</reference>
<evidence type="ECO:0000256" key="1">
    <source>
        <dbReference type="SAM" id="MobiDB-lite"/>
    </source>
</evidence>
<dbReference type="AlphaFoldDB" id="A0A1H3R888"/>
<evidence type="ECO:0000313" key="4">
    <source>
        <dbReference type="EMBL" id="SDZ21471.1"/>
    </source>
</evidence>
<feature type="signal peptide" evidence="2">
    <location>
        <begin position="1"/>
        <end position="22"/>
    </location>
</feature>
<dbReference type="RefSeq" id="WP_093315497.1">
    <property type="nucleotide sequence ID" value="NZ_FNPV01000013.1"/>
</dbReference>
<evidence type="ECO:0000256" key="2">
    <source>
        <dbReference type="SAM" id="SignalP"/>
    </source>
</evidence>
<dbReference type="InterPro" id="IPR012854">
    <property type="entry name" value="Cu_amine_oxidase-like_N"/>
</dbReference>
<feature type="compositionally biased region" description="Pro residues" evidence="1">
    <location>
        <begin position="368"/>
        <end position="384"/>
    </location>
</feature>
<proteinExistence type="predicted"/>
<keyword evidence="2" id="KW-0732">Signal</keyword>
<dbReference type="Pfam" id="PF07833">
    <property type="entry name" value="Cu_amine_oxidN1"/>
    <property type="match status" value="1"/>
</dbReference>
<feature type="chain" id="PRO_5039474466" evidence="2">
    <location>
        <begin position="23"/>
        <end position="616"/>
    </location>
</feature>
<evidence type="ECO:0000259" key="3">
    <source>
        <dbReference type="Pfam" id="PF07833"/>
    </source>
</evidence>
<feature type="region of interest" description="Disordered" evidence="1">
    <location>
        <begin position="216"/>
        <end position="246"/>
    </location>
</feature>
<dbReference type="SUPFAM" id="SSF55383">
    <property type="entry name" value="Copper amine oxidase, domain N"/>
    <property type="match status" value="1"/>
</dbReference>
<organism evidence="4 5">
    <name type="scientific">Tindallia californiensis</name>
    <dbReference type="NCBI Taxonomy" id="159292"/>
    <lineage>
        <taxon>Bacteria</taxon>
        <taxon>Bacillati</taxon>
        <taxon>Bacillota</taxon>
        <taxon>Clostridia</taxon>
        <taxon>Peptostreptococcales</taxon>
        <taxon>Tindalliaceae</taxon>
        <taxon>Tindallia</taxon>
    </lineage>
</organism>
<keyword evidence="5" id="KW-1185">Reference proteome</keyword>
<accession>A0A1H3R888</accession>
<name>A0A1H3R888_9FIRM</name>
<dbReference type="InterPro" id="IPR013783">
    <property type="entry name" value="Ig-like_fold"/>
</dbReference>